<sequence>MPRATTAACEVFPPRLVRIPCAATIPTKSSGLVSRRTKITFLPSREASSARFESKTTEPTAAPGEAGIPRASSFTEPRKSNCGNIS</sequence>
<accession>A0A6J6GDE3</accession>
<dbReference type="EMBL" id="CAEZUF010000125">
    <property type="protein sequence ID" value="CAB4599302.1"/>
    <property type="molecule type" value="Genomic_DNA"/>
</dbReference>
<dbReference type="AlphaFoldDB" id="A0A6J6GDE3"/>
<feature type="region of interest" description="Disordered" evidence="1">
    <location>
        <begin position="43"/>
        <end position="86"/>
    </location>
</feature>
<gene>
    <name evidence="2" type="ORF">UFOPK1791_01018</name>
</gene>
<evidence type="ECO:0000256" key="1">
    <source>
        <dbReference type="SAM" id="MobiDB-lite"/>
    </source>
</evidence>
<reference evidence="2" key="1">
    <citation type="submission" date="2020-05" db="EMBL/GenBank/DDBJ databases">
        <authorList>
            <person name="Chiriac C."/>
            <person name="Salcher M."/>
            <person name="Ghai R."/>
            <person name="Kavagutti S V."/>
        </authorList>
    </citation>
    <scope>NUCLEOTIDE SEQUENCE</scope>
</reference>
<proteinExistence type="predicted"/>
<evidence type="ECO:0000313" key="2">
    <source>
        <dbReference type="EMBL" id="CAB4599302.1"/>
    </source>
</evidence>
<protein>
    <submittedName>
        <fullName evidence="2">Unannotated protein</fullName>
    </submittedName>
</protein>
<name>A0A6J6GDE3_9ZZZZ</name>
<organism evidence="2">
    <name type="scientific">freshwater metagenome</name>
    <dbReference type="NCBI Taxonomy" id="449393"/>
    <lineage>
        <taxon>unclassified sequences</taxon>
        <taxon>metagenomes</taxon>
        <taxon>ecological metagenomes</taxon>
    </lineage>
</organism>